<dbReference type="AlphaFoldDB" id="A0A0L0JM09"/>
<organism evidence="6 7">
    <name type="scientific">Streptomyces acidiscabies</name>
    <dbReference type="NCBI Taxonomy" id="42234"/>
    <lineage>
        <taxon>Bacteria</taxon>
        <taxon>Bacillati</taxon>
        <taxon>Actinomycetota</taxon>
        <taxon>Actinomycetes</taxon>
        <taxon>Kitasatosporales</taxon>
        <taxon>Streptomycetaceae</taxon>
        <taxon>Streptomyces</taxon>
    </lineage>
</organism>
<feature type="transmembrane region" description="Helical" evidence="5">
    <location>
        <begin position="73"/>
        <end position="92"/>
    </location>
</feature>
<dbReference type="Pfam" id="PF13564">
    <property type="entry name" value="DoxX_2"/>
    <property type="match status" value="1"/>
</dbReference>
<dbReference type="InterPro" id="IPR032808">
    <property type="entry name" value="DoxX"/>
</dbReference>
<keyword evidence="2 5" id="KW-0812">Transmembrane</keyword>
<reference evidence="7" key="1">
    <citation type="submission" date="2014-07" db="EMBL/GenBank/DDBJ databases">
        <title>Genome sequencing of plant-pathogenic Streptomyces species.</title>
        <authorList>
            <person name="Harrison J."/>
            <person name="Sapp M."/>
            <person name="Thwaites R."/>
            <person name="Studholme D.J."/>
        </authorList>
    </citation>
    <scope>NUCLEOTIDE SEQUENCE [LARGE SCALE GENOMIC DNA]</scope>
    <source>
        <strain evidence="7">NCPPB 4445</strain>
    </source>
</reference>
<dbReference type="GO" id="GO:0016020">
    <property type="term" value="C:membrane"/>
    <property type="evidence" value="ECO:0007669"/>
    <property type="project" value="UniProtKB-SubCell"/>
</dbReference>
<dbReference type="RefSeq" id="WP_050374507.1">
    <property type="nucleotide sequence ID" value="NZ_KQ257833.1"/>
</dbReference>
<keyword evidence="3 5" id="KW-1133">Transmembrane helix</keyword>
<dbReference type="EMBL" id="JPPY01000210">
    <property type="protein sequence ID" value="KND26425.1"/>
    <property type="molecule type" value="Genomic_DNA"/>
</dbReference>
<protein>
    <recommendedName>
        <fullName evidence="8">DoxX family protein</fullName>
    </recommendedName>
</protein>
<comment type="caution">
    <text evidence="6">The sequence shown here is derived from an EMBL/GenBank/DDBJ whole genome shotgun (WGS) entry which is preliminary data.</text>
</comment>
<evidence type="ECO:0008006" key="8">
    <source>
        <dbReference type="Google" id="ProtNLM"/>
    </source>
</evidence>
<evidence type="ECO:0000313" key="6">
    <source>
        <dbReference type="EMBL" id="KND26425.1"/>
    </source>
</evidence>
<dbReference type="PATRIC" id="fig|42234.21.peg.7610"/>
<evidence type="ECO:0000313" key="7">
    <source>
        <dbReference type="Proteomes" id="UP000037151"/>
    </source>
</evidence>
<proteinExistence type="predicted"/>
<evidence type="ECO:0000256" key="2">
    <source>
        <dbReference type="ARBA" id="ARBA00022692"/>
    </source>
</evidence>
<keyword evidence="4 5" id="KW-0472">Membrane</keyword>
<feature type="transmembrane region" description="Helical" evidence="5">
    <location>
        <begin position="99"/>
        <end position="120"/>
    </location>
</feature>
<gene>
    <name evidence="6" type="ORF">IQ63_36970</name>
</gene>
<evidence type="ECO:0000256" key="4">
    <source>
        <dbReference type="ARBA" id="ARBA00023136"/>
    </source>
</evidence>
<sequence length="127" mass="12880">MDLALWISAGLLAFVALAGGVTKTLVPREKLAVAHGGGWTGDASTAFVKSLGILELLAAVGLLLPAALDTAPALVPATAVCWTLLMVGAMITHGRRGESALVALNLVYLALAAFVAWGRFGPAPFSG</sequence>
<evidence type="ECO:0000256" key="5">
    <source>
        <dbReference type="SAM" id="Phobius"/>
    </source>
</evidence>
<evidence type="ECO:0000256" key="1">
    <source>
        <dbReference type="ARBA" id="ARBA00004141"/>
    </source>
</evidence>
<comment type="subcellular location">
    <subcellularLocation>
        <location evidence="1">Membrane</location>
        <topology evidence="1">Multi-pass membrane protein</topology>
    </subcellularLocation>
</comment>
<accession>A0A0L0JM09</accession>
<name>A0A0L0JM09_9ACTN</name>
<dbReference type="Proteomes" id="UP000037151">
    <property type="component" value="Unassembled WGS sequence"/>
</dbReference>
<evidence type="ECO:0000256" key="3">
    <source>
        <dbReference type="ARBA" id="ARBA00022989"/>
    </source>
</evidence>